<dbReference type="InterPro" id="IPR050275">
    <property type="entry name" value="PGM_Phosphatase"/>
</dbReference>
<dbReference type="InterPro" id="IPR013078">
    <property type="entry name" value="His_Pase_superF_clade-1"/>
</dbReference>
<dbReference type="RefSeq" id="WP_281912079.1">
    <property type="nucleotide sequence ID" value="NZ_AP026966.1"/>
</dbReference>
<feature type="chain" id="PRO_5046025277" description="Histidine phosphatase family protein" evidence="1">
    <location>
        <begin position="26"/>
        <end position="169"/>
    </location>
</feature>
<organism evidence="2 3">
    <name type="scientific">Massilia varians</name>
    <dbReference type="NCBI Taxonomy" id="457921"/>
    <lineage>
        <taxon>Bacteria</taxon>
        <taxon>Pseudomonadati</taxon>
        <taxon>Pseudomonadota</taxon>
        <taxon>Betaproteobacteria</taxon>
        <taxon>Burkholderiales</taxon>
        <taxon>Oxalobacteraceae</taxon>
        <taxon>Telluria group</taxon>
        <taxon>Massilia</taxon>
    </lineage>
</organism>
<evidence type="ECO:0000313" key="3">
    <source>
        <dbReference type="Proteomes" id="UP001163336"/>
    </source>
</evidence>
<accession>A0ABM8C1I1</accession>
<name>A0ABM8C1I1_9BURK</name>
<dbReference type="PANTHER" id="PTHR48100">
    <property type="entry name" value="BROAD-SPECIFICITY PHOSPHATASE YOR283W-RELATED"/>
    <property type="match status" value="1"/>
</dbReference>
<dbReference type="Gene3D" id="3.40.50.1240">
    <property type="entry name" value="Phosphoglycerate mutase-like"/>
    <property type="match status" value="1"/>
</dbReference>
<protein>
    <recommendedName>
        <fullName evidence="4">Histidine phosphatase family protein</fullName>
    </recommendedName>
</protein>
<keyword evidence="3" id="KW-1185">Reference proteome</keyword>
<reference evidence="2" key="1">
    <citation type="submission" date="2022-11" db="EMBL/GenBank/DDBJ databases">
        <title>Isolation and characterization of PLA-degrading bacterium Massilia sp. from Antarctic soil.</title>
        <authorList>
            <person name="Sato K."/>
            <person name="Gomez-Fuentes C."/>
            <person name="Ahmad S.A."/>
            <person name="Zulkharnain A."/>
        </authorList>
    </citation>
    <scope>NUCLEOTIDE SEQUENCE</scope>
    <source>
        <strain evidence="2">N-3</strain>
    </source>
</reference>
<dbReference type="Pfam" id="PF00300">
    <property type="entry name" value="His_Phos_1"/>
    <property type="match status" value="1"/>
</dbReference>
<evidence type="ECO:0000256" key="1">
    <source>
        <dbReference type="SAM" id="SignalP"/>
    </source>
</evidence>
<evidence type="ECO:0000313" key="2">
    <source>
        <dbReference type="EMBL" id="BDT57037.1"/>
    </source>
</evidence>
<dbReference type="PANTHER" id="PTHR48100:SF1">
    <property type="entry name" value="HISTIDINE PHOSPHATASE FAMILY PROTEIN-RELATED"/>
    <property type="match status" value="1"/>
</dbReference>
<dbReference type="InterPro" id="IPR029033">
    <property type="entry name" value="His_PPase_superfam"/>
</dbReference>
<dbReference type="SUPFAM" id="SSF53254">
    <property type="entry name" value="Phosphoglycerate mutase-like"/>
    <property type="match status" value="1"/>
</dbReference>
<dbReference type="SMART" id="SM00855">
    <property type="entry name" value="PGAM"/>
    <property type="match status" value="1"/>
</dbReference>
<evidence type="ECO:0008006" key="4">
    <source>
        <dbReference type="Google" id="ProtNLM"/>
    </source>
</evidence>
<feature type="signal peptide" evidence="1">
    <location>
        <begin position="1"/>
        <end position="25"/>
    </location>
</feature>
<proteinExistence type="predicted"/>
<sequence>MSLPARLFRCLSFSLAILAPAAALAEPSAIYLVRHGEKASVGQDPELTPQGQARARAIATILSRSGITAVFSTPTQRTRQTAQPLAQRIGLEVQLYDPRAPKALIDKVKTLSGPVLVVGHSNTLPELVRLFGGAPGADIGDDEYDRLYQLTPAAGGAVRTILLTSPSTP</sequence>
<keyword evidence="1" id="KW-0732">Signal</keyword>
<dbReference type="Proteomes" id="UP001163336">
    <property type="component" value="Chromosome"/>
</dbReference>
<gene>
    <name evidence="2" type="ORF">MasN3_05310</name>
</gene>
<dbReference type="EMBL" id="AP026966">
    <property type="protein sequence ID" value="BDT57037.1"/>
    <property type="molecule type" value="Genomic_DNA"/>
</dbReference>
<dbReference type="CDD" id="cd07067">
    <property type="entry name" value="HP_PGM_like"/>
    <property type="match status" value="1"/>
</dbReference>